<dbReference type="PANTHER" id="PTHR45626:SF52">
    <property type="entry name" value="SINGLE-STRANDED DNA-DEPENDENT ATPASE (EUROFUNG)"/>
    <property type="match status" value="1"/>
</dbReference>
<evidence type="ECO:0000256" key="2">
    <source>
        <dbReference type="ARBA" id="ARBA00022801"/>
    </source>
</evidence>
<evidence type="ECO:0000256" key="1">
    <source>
        <dbReference type="ARBA" id="ARBA00022741"/>
    </source>
</evidence>
<dbReference type="SMART" id="SM00487">
    <property type="entry name" value="DEXDc"/>
    <property type="match status" value="1"/>
</dbReference>
<dbReference type="EMBL" id="JAVHJO010000007">
    <property type="protein sequence ID" value="KAK6538496.1"/>
    <property type="molecule type" value="Genomic_DNA"/>
</dbReference>
<dbReference type="GO" id="GO:0005524">
    <property type="term" value="F:ATP binding"/>
    <property type="evidence" value="ECO:0007669"/>
    <property type="project" value="UniProtKB-KW"/>
</dbReference>
<dbReference type="PANTHER" id="PTHR45626">
    <property type="entry name" value="TRANSCRIPTION TERMINATION FACTOR 2-RELATED"/>
    <property type="match status" value="1"/>
</dbReference>
<dbReference type="CDD" id="cd18793">
    <property type="entry name" value="SF2_C_SNF"/>
    <property type="match status" value="1"/>
</dbReference>
<keyword evidence="4" id="KW-0862">Zinc</keyword>
<dbReference type="Proteomes" id="UP001365542">
    <property type="component" value="Unassembled WGS sequence"/>
</dbReference>
<dbReference type="InterPro" id="IPR038718">
    <property type="entry name" value="SNF2-like_sf"/>
</dbReference>
<sequence>MPPAKRRLEFVPDGYDIDTSQSKIPRLYFNRSPKIYPVLNPVDSHPTETPGERTFLTVSSQPTYEALPSANFVKNNVLAPEVGHNTTQQVSARNANADNDNGAISNSVSGTGNTAGFSEDDTPTICLGSIYLEAISTALEHGTNSQQVFIFEMGDALHIFTNKSKSQNYAGVLKQPFASVFKHIVDEYSVDFDCYCPERLVVGNREGLWIAIDLFSSSERTFGVARDLARNQLYLDKPHRNRRKLPYQNPHNPNDPGQVASQLAKEGLHLPGLDISVDRDTPKVGRLSKTELCNRHDEVSDIFTTTSHARDIPRNIDLPISERIITHLESHQRDGVLWMLSKEDFFSPNKQQRSRGGIFADEIGLGRVLTTLALIATSGDLDTTGLSSAATLLLCPKSAVNGWIDQILQHTRNLKFLIYDPTEWKTSDPNFHDYELVITTYTVVANKNLKPARLLTEKYWKRVILDEAHVIHDRTSRRVKAVFALNSNHRWCLTGTVVVNKLEDYGSLLQFIQYSNLDTKEKFQDSIIKPLRSKDEQALNSFRDLVKDTTLRRLKQQSQSVLPPLEIRVERLEFSPNEQKLHDLVQNFITHKIQQGVQSGETKHGATVHHNQLILRLRQICNHGVDLFPNSLQERLRDLDVKGGSEFAISNALVDLICEQCTKVQKVDTQGLNTFDECQHIICSRCNTGDGECPICSTANREVIPTSIPPSTKVQALLHNLQLHAHPLVKSVVLSRWTKMLDLIEIAFLNHGILYTRIDSSLNLQERLTRLDAFRRDPSCSILLTTLGSGSLNVTVASHIHLLEPQWDSTSEEDALACVHRIGQTQLVTVFRYMMASSYEEQIPQHRNGRLQIAELCSSGNTKSDGNMAKYLECLESLNSSQMR</sequence>
<dbReference type="InterPro" id="IPR049730">
    <property type="entry name" value="SNF2/RAD54-like_C"/>
</dbReference>
<protein>
    <submittedName>
        <fullName evidence="9">Uncharacterized protein</fullName>
    </submittedName>
</protein>
<dbReference type="Gene3D" id="3.40.50.300">
    <property type="entry name" value="P-loop containing nucleotide triphosphate hydrolases"/>
    <property type="match status" value="1"/>
</dbReference>
<dbReference type="PROSITE" id="PS51192">
    <property type="entry name" value="HELICASE_ATP_BIND_1"/>
    <property type="match status" value="1"/>
</dbReference>
<name>A0AAV9XA43_9PEZI</name>
<dbReference type="GO" id="GO:0008270">
    <property type="term" value="F:zinc ion binding"/>
    <property type="evidence" value="ECO:0007669"/>
    <property type="project" value="UniProtKB-KW"/>
</dbReference>
<keyword evidence="4" id="KW-0479">Metal-binding</keyword>
<evidence type="ECO:0000256" key="5">
    <source>
        <dbReference type="SAM" id="MobiDB-lite"/>
    </source>
</evidence>
<dbReference type="PROSITE" id="PS51194">
    <property type="entry name" value="HELICASE_CTER"/>
    <property type="match status" value="1"/>
</dbReference>
<gene>
    <name evidence="9" type="ORF">TWF694_010079</name>
</gene>
<comment type="caution">
    <text evidence="9">The sequence shown here is derived from an EMBL/GenBank/DDBJ whole genome shotgun (WGS) entry which is preliminary data.</text>
</comment>
<proteinExistence type="predicted"/>
<dbReference type="InterPro" id="IPR000330">
    <property type="entry name" value="SNF2_N"/>
</dbReference>
<evidence type="ECO:0000259" key="8">
    <source>
        <dbReference type="PROSITE" id="PS51194"/>
    </source>
</evidence>
<dbReference type="CDD" id="cd18008">
    <property type="entry name" value="DEXDc_SHPRH-like"/>
    <property type="match status" value="1"/>
</dbReference>
<dbReference type="GO" id="GO:0005634">
    <property type="term" value="C:nucleus"/>
    <property type="evidence" value="ECO:0007669"/>
    <property type="project" value="TreeGrafter"/>
</dbReference>
<dbReference type="Gene3D" id="3.40.50.10810">
    <property type="entry name" value="Tandem AAA-ATPase domain"/>
    <property type="match status" value="1"/>
</dbReference>
<evidence type="ECO:0000259" key="7">
    <source>
        <dbReference type="PROSITE" id="PS51192"/>
    </source>
</evidence>
<feature type="region of interest" description="Disordered" evidence="5">
    <location>
        <begin position="239"/>
        <end position="259"/>
    </location>
</feature>
<keyword evidence="1" id="KW-0547">Nucleotide-binding</keyword>
<dbReference type="AlphaFoldDB" id="A0AAV9XA43"/>
<dbReference type="Pfam" id="PF00176">
    <property type="entry name" value="SNF2-rel_dom"/>
    <property type="match status" value="1"/>
</dbReference>
<dbReference type="SUPFAM" id="SSF52540">
    <property type="entry name" value="P-loop containing nucleoside triphosphate hydrolases"/>
    <property type="match status" value="2"/>
</dbReference>
<feature type="domain" description="RING-type" evidence="6">
    <location>
        <begin position="658"/>
        <end position="697"/>
    </location>
</feature>
<evidence type="ECO:0000313" key="9">
    <source>
        <dbReference type="EMBL" id="KAK6538496.1"/>
    </source>
</evidence>
<dbReference type="InterPro" id="IPR050628">
    <property type="entry name" value="SNF2_RAD54_helicase_TF"/>
</dbReference>
<dbReference type="InterPro" id="IPR027417">
    <property type="entry name" value="P-loop_NTPase"/>
</dbReference>
<keyword evidence="2" id="KW-0378">Hydrolase</keyword>
<feature type="domain" description="Helicase C-terminal" evidence="8">
    <location>
        <begin position="713"/>
        <end position="864"/>
    </location>
</feature>
<dbReference type="InterPro" id="IPR001650">
    <property type="entry name" value="Helicase_C-like"/>
</dbReference>
<keyword evidence="10" id="KW-1185">Reference proteome</keyword>
<dbReference type="InterPro" id="IPR001841">
    <property type="entry name" value="Znf_RING"/>
</dbReference>
<keyword evidence="4" id="KW-0863">Zinc-finger</keyword>
<feature type="domain" description="Helicase ATP-binding" evidence="7">
    <location>
        <begin position="348"/>
        <end position="515"/>
    </location>
</feature>
<accession>A0AAV9XA43</accession>
<dbReference type="GO" id="GO:0016787">
    <property type="term" value="F:hydrolase activity"/>
    <property type="evidence" value="ECO:0007669"/>
    <property type="project" value="UniProtKB-KW"/>
</dbReference>
<dbReference type="InterPro" id="IPR014001">
    <property type="entry name" value="Helicase_ATP-bd"/>
</dbReference>
<dbReference type="Pfam" id="PF00271">
    <property type="entry name" value="Helicase_C"/>
    <property type="match status" value="1"/>
</dbReference>
<evidence type="ECO:0000259" key="6">
    <source>
        <dbReference type="PROSITE" id="PS50089"/>
    </source>
</evidence>
<evidence type="ECO:0000256" key="4">
    <source>
        <dbReference type="PROSITE-ProRule" id="PRU00175"/>
    </source>
</evidence>
<organism evidence="9 10">
    <name type="scientific">Orbilia ellipsospora</name>
    <dbReference type="NCBI Taxonomy" id="2528407"/>
    <lineage>
        <taxon>Eukaryota</taxon>
        <taxon>Fungi</taxon>
        <taxon>Dikarya</taxon>
        <taxon>Ascomycota</taxon>
        <taxon>Pezizomycotina</taxon>
        <taxon>Orbiliomycetes</taxon>
        <taxon>Orbiliales</taxon>
        <taxon>Orbiliaceae</taxon>
        <taxon>Orbilia</taxon>
    </lineage>
</organism>
<keyword evidence="3" id="KW-0067">ATP-binding</keyword>
<dbReference type="GO" id="GO:0006281">
    <property type="term" value="P:DNA repair"/>
    <property type="evidence" value="ECO:0007669"/>
    <property type="project" value="TreeGrafter"/>
</dbReference>
<reference evidence="9 10" key="1">
    <citation type="submission" date="2019-10" db="EMBL/GenBank/DDBJ databases">
        <authorList>
            <person name="Palmer J.M."/>
        </authorList>
    </citation>
    <scope>NUCLEOTIDE SEQUENCE [LARGE SCALE GENOMIC DNA]</scope>
    <source>
        <strain evidence="9 10">TWF694</strain>
    </source>
</reference>
<evidence type="ECO:0000256" key="3">
    <source>
        <dbReference type="ARBA" id="ARBA00022840"/>
    </source>
</evidence>
<dbReference type="GO" id="GO:0008094">
    <property type="term" value="F:ATP-dependent activity, acting on DNA"/>
    <property type="evidence" value="ECO:0007669"/>
    <property type="project" value="TreeGrafter"/>
</dbReference>
<dbReference type="PROSITE" id="PS50089">
    <property type="entry name" value="ZF_RING_2"/>
    <property type="match status" value="1"/>
</dbReference>
<evidence type="ECO:0000313" key="10">
    <source>
        <dbReference type="Proteomes" id="UP001365542"/>
    </source>
</evidence>